<evidence type="ECO:0000313" key="1">
    <source>
        <dbReference type="EMBL" id="SVD48000.1"/>
    </source>
</evidence>
<feature type="non-terminal residue" evidence="1">
    <location>
        <position position="1"/>
    </location>
</feature>
<dbReference type="EMBL" id="UINC01153334">
    <property type="protein sequence ID" value="SVD48000.1"/>
    <property type="molecule type" value="Genomic_DNA"/>
</dbReference>
<sequence>EMLSPDVPLTRRTDVYLLGCILHEILTLELRHQGDNLKEMIDKALVSEPYEYNENVPPALGIIANKAAHRDPDERYQNAKDFRKAIDVHLSHYHAMDLLNSTKEKLASLEELYEKKTTKRQGFKFHEIAYLCRFGFQRVEKIAPDLEGAQAGLLRTLELQVLFELELGQIEAAKRIIRLIRDTQPAWNRLADLAALLKEVENKQHESNELSTQIQYKLMEELQKRKKE</sequence>
<accession>A0A382VNM2</accession>
<evidence type="ECO:0008006" key="2">
    <source>
        <dbReference type="Google" id="ProtNLM"/>
    </source>
</evidence>
<dbReference type="Gene3D" id="1.10.510.10">
    <property type="entry name" value="Transferase(Phosphotransferase) domain 1"/>
    <property type="match status" value="1"/>
</dbReference>
<protein>
    <recommendedName>
        <fullName evidence="2">Protein kinase domain-containing protein</fullName>
    </recommendedName>
</protein>
<proteinExistence type="predicted"/>
<dbReference type="SUPFAM" id="SSF56112">
    <property type="entry name" value="Protein kinase-like (PK-like)"/>
    <property type="match status" value="1"/>
</dbReference>
<name>A0A382VNM2_9ZZZZ</name>
<reference evidence="1" key="1">
    <citation type="submission" date="2018-05" db="EMBL/GenBank/DDBJ databases">
        <authorList>
            <person name="Lanie J.A."/>
            <person name="Ng W.-L."/>
            <person name="Kazmierczak K.M."/>
            <person name="Andrzejewski T.M."/>
            <person name="Davidsen T.M."/>
            <person name="Wayne K.J."/>
            <person name="Tettelin H."/>
            <person name="Glass J.I."/>
            <person name="Rusch D."/>
            <person name="Podicherti R."/>
            <person name="Tsui H.-C.T."/>
            <person name="Winkler M.E."/>
        </authorList>
    </citation>
    <scope>NUCLEOTIDE SEQUENCE</scope>
</reference>
<dbReference type="AlphaFoldDB" id="A0A382VNM2"/>
<organism evidence="1">
    <name type="scientific">marine metagenome</name>
    <dbReference type="NCBI Taxonomy" id="408172"/>
    <lineage>
        <taxon>unclassified sequences</taxon>
        <taxon>metagenomes</taxon>
        <taxon>ecological metagenomes</taxon>
    </lineage>
</organism>
<gene>
    <name evidence="1" type="ORF">METZ01_LOCUS400854</name>
</gene>
<dbReference type="InterPro" id="IPR011009">
    <property type="entry name" value="Kinase-like_dom_sf"/>
</dbReference>